<dbReference type="AlphaFoldDB" id="A0A0B1T1L4"/>
<evidence type="ECO:0000313" key="3">
    <source>
        <dbReference type="Proteomes" id="UP000053660"/>
    </source>
</evidence>
<reference evidence="2 3" key="1">
    <citation type="submission" date="2014-03" db="EMBL/GenBank/DDBJ databases">
        <title>Draft genome of the hookworm Oesophagostomum dentatum.</title>
        <authorList>
            <person name="Mitreva M."/>
        </authorList>
    </citation>
    <scope>NUCLEOTIDE SEQUENCE [LARGE SCALE GENOMIC DNA]</scope>
    <source>
        <strain evidence="2 3">OD-Hann</strain>
    </source>
</reference>
<evidence type="ECO:0000256" key="1">
    <source>
        <dbReference type="SAM" id="MobiDB-lite"/>
    </source>
</evidence>
<name>A0A0B1T1L4_OESDE</name>
<dbReference type="OrthoDB" id="1431247at2759"/>
<dbReference type="Proteomes" id="UP000053660">
    <property type="component" value="Unassembled WGS sequence"/>
</dbReference>
<dbReference type="EMBL" id="KN553959">
    <property type="protein sequence ID" value="KHJ89632.1"/>
    <property type="molecule type" value="Genomic_DNA"/>
</dbReference>
<feature type="region of interest" description="Disordered" evidence="1">
    <location>
        <begin position="1"/>
        <end position="21"/>
    </location>
</feature>
<sequence length="242" mass="27707">MLISTIHANSKPDSPYHQDNAEPYTAKLKEDELESYDWLINPQPVYTPDLDLACYCSATSSISCANMSFWQMCRLMDQIMGSYMNEASRNEQALAPYFSGPGRSVLDDANQAHQVVDNDEKFAVSLDVSQFRPEELKTCVRLPISTVHVDTRPDSPFTTTMPHHTLRAWTSTLDWLLSHLQLYLNGKKLKREDEIRKGFGDFFKARSFKVQPPVGVQKNYEILELNMNTTLQLIQKIDVPNR</sequence>
<proteinExistence type="predicted"/>
<feature type="compositionally biased region" description="Polar residues" evidence="1">
    <location>
        <begin position="1"/>
        <end position="12"/>
    </location>
</feature>
<gene>
    <name evidence="2" type="ORF">OESDEN_10540</name>
</gene>
<evidence type="ECO:0000313" key="2">
    <source>
        <dbReference type="EMBL" id="KHJ89632.1"/>
    </source>
</evidence>
<keyword evidence="3" id="KW-1185">Reference proteome</keyword>
<organism evidence="2 3">
    <name type="scientific">Oesophagostomum dentatum</name>
    <name type="common">Nodular worm</name>
    <dbReference type="NCBI Taxonomy" id="61180"/>
    <lineage>
        <taxon>Eukaryota</taxon>
        <taxon>Metazoa</taxon>
        <taxon>Ecdysozoa</taxon>
        <taxon>Nematoda</taxon>
        <taxon>Chromadorea</taxon>
        <taxon>Rhabditida</taxon>
        <taxon>Rhabditina</taxon>
        <taxon>Rhabditomorpha</taxon>
        <taxon>Strongyloidea</taxon>
        <taxon>Strongylidae</taxon>
        <taxon>Oesophagostomum</taxon>
    </lineage>
</organism>
<accession>A0A0B1T1L4</accession>
<protein>
    <submittedName>
        <fullName evidence="2">Uncharacterized protein</fullName>
    </submittedName>
</protein>